<keyword evidence="3" id="KW-1185">Reference proteome</keyword>
<accession>B0RG18</accession>
<dbReference type="Gene3D" id="2.40.10.10">
    <property type="entry name" value="Trypsin-like serine proteases"/>
    <property type="match status" value="2"/>
</dbReference>
<dbReference type="SUPFAM" id="SSF50494">
    <property type="entry name" value="Trypsin-like serine proteases"/>
    <property type="match status" value="1"/>
</dbReference>
<dbReference type="EMBL" id="AM849034">
    <property type="protein sequence ID" value="CAQ01155.1"/>
    <property type="molecule type" value="Genomic_DNA"/>
</dbReference>
<protein>
    <recommendedName>
        <fullName evidence="4">Serine protease</fullName>
    </recommendedName>
</protein>
<gene>
    <name evidence="2" type="ordered locus">CMS1041</name>
</gene>
<evidence type="ECO:0000313" key="2">
    <source>
        <dbReference type="EMBL" id="CAQ01155.1"/>
    </source>
</evidence>
<evidence type="ECO:0008006" key="4">
    <source>
        <dbReference type="Google" id="ProtNLM"/>
    </source>
</evidence>
<dbReference type="STRING" id="31964.CMS1041"/>
<name>B0RG18_CLASE</name>
<dbReference type="HOGENOM" id="CLU_061349_0_0_11"/>
<dbReference type="KEGG" id="cms:CMS1041"/>
<reference evidence="2 3" key="1">
    <citation type="journal article" date="2008" name="J. Bacteriol.">
        <title>Genome of the actinomycete plant pathogen Clavibacter michiganensis subsp. sepedonicus suggests recent niche adaptation.</title>
        <authorList>
            <person name="Bentley S.D."/>
            <person name="Corton C."/>
            <person name="Brown S.E."/>
            <person name="Barron A."/>
            <person name="Clark L."/>
            <person name="Doggett J."/>
            <person name="Harris B."/>
            <person name="Ormond D."/>
            <person name="Quail M.A."/>
            <person name="May G."/>
            <person name="Francis D."/>
            <person name="Knudson D."/>
            <person name="Parkhill J."/>
            <person name="Ishimaru C.A."/>
        </authorList>
    </citation>
    <scope>NUCLEOTIDE SEQUENCE [LARGE SCALE GENOMIC DNA]</scope>
    <source>
        <strain evidence="3">ATCC 33113 / DSM 20744 / JCM 9667 / LMG 2889 / ICMP 2535 / C-1</strain>
    </source>
</reference>
<organism evidence="2 3">
    <name type="scientific">Clavibacter sepedonicus</name>
    <name type="common">Clavibacter michiganensis subsp. sepedonicus</name>
    <dbReference type="NCBI Taxonomy" id="31964"/>
    <lineage>
        <taxon>Bacteria</taxon>
        <taxon>Bacillati</taxon>
        <taxon>Actinomycetota</taxon>
        <taxon>Actinomycetes</taxon>
        <taxon>Micrococcales</taxon>
        <taxon>Microbacteriaceae</taxon>
        <taxon>Clavibacter</taxon>
    </lineage>
</organism>
<feature type="region of interest" description="Disordered" evidence="1">
    <location>
        <begin position="1"/>
        <end position="44"/>
    </location>
</feature>
<dbReference type="InterPro" id="IPR043504">
    <property type="entry name" value="Peptidase_S1_PA_chymotrypsin"/>
</dbReference>
<proteinExistence type="predicted"/>
<sequence length="381" mass="38191">MRLPSAASVPNLEGVSMRMRPSRGATTSETRDPQEHPAALPVPVRGRRRPLAGLGALAVVASLAVAVPSPASAASVADPAAAAGTASVSASTTEEATAYWTADRRADALATEGAAHGAAATDGAAATAATEATAATDATADTTATGSTPGRIVTHPGLEYVGILFYVADGRNRTCTASVVDTPQGDAIATAAHCLVDPATGAPVRLATFVPGTKAAQAPFGLWPVDTSSVTDSWKRTHAVVDDAGFARVRSLDGRTLADVVGAARPVFDRPLVPAQGAAGTLSVLGYPQAAPYSGTQLVACASVPRRSAHHTVSLPCALGDGAGGAPIYTRGARVPVRGELRPEQRSVVAAPASPAAGRADVVLAEWGAEAQQALAALTAR</sequence>
<dbReference type="eggNOG" id="COG3591">
    <property type="taxonomic scope" value="Bacteria"/>
</dbReference>
<evidence type="ECO:0000256" key="1">
    <source>
        <dbReference type="SAM" id="MobiDB-lite"/>
    </source>
</evidence>
<dbReference type="InterPro" id="IPR009003">
    <property type="entry name" value="Peptidase_S1_PA"/>
</dbReference>
<dbReference type="Proteomes" id="UP000001318">
    <property type="component" value="Chromosome"/>
</dbReference>
<dbReference type="AlphaFoldDB" id="B0RG18"/>
<evidence type="ECO:0000313" key="3">
    <source>
        <dbReference type="Proteomes" id="UP000001318"/>
    </source>
</evidence>